<feature type="domain" description="Ig-like" evidence="14">
    <location>
        <begin position="11"/>
        <end position="148"/>
    </location>
</feature>
<keyword evidence="8" id="KW-1015">Disulfide bond</keyword>
<dbReference type="CDD" id="cd05712">
    <property type="entry name" value="IgV_CD33"/>
    <property type="match status" value="1"/>
</dbReference>
<reference evidence="16" key="1">
    <citation type="submission" date="2025-08" db="UniProtKB">
        <authorList>
            <consortium name="RefSeq"/>
        </authorList>
    </citation>
    <scope>IDENTIFICATION</scope>
    <source>
        <tissue evidence="16">Spleen</tissue>
    </source>
</reference>
<evidence type="ECO:0000256" key="9">
    <source>
        <dbReference type="ARBA" id="ARBA00023180"/>
    </source>
</evidence>
<evidence type="ECO:0000256" key="13">
    <source>
        <dbReference type="SAM" id="SignalP"/>
    </source>
</evidence>
<dbReference type="Pfam" id="PF07686">
    <property type="entry name" value="V-set"/>
    <property type="match status" value="1"/>
</dbReference>
<comment type="similarity">
    <text evidence="11">Belongs to the immunoglobulin superfamily. SIGLEC (sialic acid binding Ig-like lectin) family.</text>
</comment>
<dbReference type="InParanoid" id="A0A6J3QC04"/>
<dbReference type="PANTHER" id="PTHR12035:SF132">
    <property type="entry name" value="MYELOID CELL SURFACE ANTIGEN CD33"/>
    <property type="match status" value="1"/>
</dbReference>
<gene>
    <name evidence="16" type="primary">LOC117308941</name>
</gene>
<evidence type="ECO:0000256" key="5">
    <source>
        <dbReference type="ARBA" id="ARBA00022889"/>
    </source>
</evidence>
<dbReference type="SUPFAM" id="SSF48726">
    <property type="entry name" value="Immunoglobulin"/>
    <property type="match status" value="2"/>
</dbReference>
<dbReference type="AlphaFoldDB" id="A0A6J3QC04"/>
<evidence type="ECO:0000256" key="7">
    <source>
        <dbReference type="ARBA" id="ARBA00023136"/>
    </source>
</evidence>
<keyword evidence="4" id="KW-0430">Lectin</keyword>
<dbReference type="GO" id="GO:0033691">
    <property type="term" value="F:sialic acid binding"/>
    <property type="evidence" value="ECO:0007669"/>
    <property type="project" value="TreeGrafter"/>
</dbReference>
<dbReference type="SMART" id="SM00409">
    <property type="entry name" value="IG"/>
    <property type="match status" value="2"/>
</dbReference>
<feature type="chain" id="PRO_5026688005" evidence="13">
    <location>
        <begin position="31"/>
        <end position="442"/>
    </location>
</feature>
<dbReference type="Gene3D" id="2.60.40.10">
    <property type="entry name" value="Immunoglobulins"/>
    <property type="match status" value="2"/>
</dbReference>
<dbReference type="GeneID" id="117308941"/>
<keyword evidence="10" id="KW-0393">Immunoglobulin domain</keyword>
<evidence type="ECO:0000256" key="1">
    <source>
        <dbReference type="ARBA" id="ARBA00004479"/>
    </source>
</evidence>
<evidence type="ECO:0000313" key="16">
    <source>
        <dbReference type="RefSeq" id="XP_033699936.1"/>
    </source>
</evidence>
<evidence type="ECO:0000256" key="8">
    <source>
        <dbReference type="ARBA" id="ARBA00023157"/>
    </source>
</evidence>
<dbReference type="OrthoDB" id="5843397at2759"/>
<keyword evidence="3 13" id="KW-0732">Signal</keyword>
<feature type="domain" description="Ig-like" evidence="14">
    <location>
        <begin position="158"/>
        <end position="241"/>
    </location>
</feature>
<dbReference type="GO" id="GO:0007155">
    <property type="term" value="P:cell adhesion"/>
    <property type="evidence" value="ECO:0007669"/>
    <property type="project" value="UniProtKB-KW"/>
</dbReference>
<dbReference type="RefSeq" id="XP_033699936.1">
    <property type="nucleotide sequence ID" value="XM_033844045.1"/>
</dbReference>
<evidence type="ECO:0000256" key="4">
    <source>
        <dbReference type="ARBA" id="ARBA00022734"/>
    </source>
</evidence>
<dbReference type="GO" id="GO:0030246">
    <property type="term" value="F:carbohydrate binding"/>
    <property type="evidence" value="ECO:0007669"/>
    <property type="project" value="UniProtKB-KW"/>
</dbReference>
<dbReference type="InterPro" id="IPR003599">
    <property type="entry name" value="Ig_sub"/>
</dbReference>
<evidence type="ECO:0000259" key="14">
    <source>
        <dbReference type="PROSITE" id="PS50835"/>
    </source>
</evidence>
<comment type="subcellular location">
    <subcellularLocation>
        <location evidence="1">Membrane</location>
        <topology evidence="1">Single-pass type I membrane protein</topology>
    </subcellularLocation>
</comment>
<feature type="signal peptide" evidence="13">
    <location>
        <begin position="1"/>
        <end position="30"/>
    </location>
</feature>
<keyword evidence="15" id="KW-1185">Reference proteome</keyword>
<keyword evidence="9" id="KW-0325">Glycoprotein</keyword>
<organism evidence="15 16">
    <name type="scientific">Tursiops truncatus</name>
    <name type="common">Atlantic bottle-nosed dolphin</name>
    <name type="synonym">Delphinus truncatus</name>
    <dbReference type="NCBI Taxonomy" id="9739"/>
    <lineage>
        <taxon>Eukaryota</taxon>
        <taxon>Metazoa</taxon>
        <taxon>Chordata</taxon>
        <taxon>Craniata</taxon>
        <taxon>Vertebrata</taxon>
        <taxon>Euteleostomi</taxon>
        <taxon>Mammalia</taxon>
        <taxon>Eutheria</taxon>
        <taxon>Laurasiatheria</taxon>
        <taxon>Artiodactyla</taxon>
        <taxon>Whippomorpha</taxon>
        <taxon>Cetacea</taxon>
        <taxon>Odontoceti</taxon>
        <taxon>Delphinidae</taxon>
        <taxon>Tursiops</taxon>
    </lineage>
</organism>
<proteinExistence type="inferred from homology"/>
<keyword evidence="2 12" id="KW-0812">Transmembrane</keyword>
<dbReference type="InterPro" id="IPR007110">
    <property type="entry name" value="Ig-like_dom"/>
</dbReference>
<dbReference type="InterPro" id="IPR013106">
    <property type="entry name" value="Ig_V-set"/>
</dbReference>
<evidence type="ECO:0000256" key="3">
    <source>
        <dbReference type="ARBA" id="ARBA00022729"/>
    </source>
</evidence>
<keyword evidence="5" id="KW-0130">Cell adhesion</keyword>
<dbReference type="InterPro" id="IPR036179">
    <property type="entry name" value="Ig-like_dom_sf"/>
</dbReference>
<dbReference type="FunFam" id="2.60.40.10:FF:000829">
    <property type="entry name" value="Sialic acid-binding Ig-like lectin 8"/>
    <property type="match status" value="1"/>
</dbReference>
<dbReference type="InterPro" id="IPR013783">
    <property type="entry name" value="Ig-like_fold"/>
</dbReference>
<accession>A0A6J3QC04</accession>
<sequence>MDSEFGDAQKPSISEMLPLLLSLMWAGSLAQDSRLRLEVQQSVTVQEGLCVCVPCSFYYLWYSWDKSAPVFGYWFKEGANEKLDAPVATNNPEREVQEETQGRFHLLGDHGNNCSLDIRDARRRDQGSYFFRVERGTTFWSYKSNKLSLHVTALNHTPHILIPATLEAGRPGNLTCSVPWACEQGAPPIFSWTSAALTSLGPRTHLSSVLTITPQPQDNGTNVTCQVKFPASGVIVERTIQLSVTCAPQSPARGVCSGDGTGQSGRVAAQVILTAIWEAAVKIPLLFLVLIALLVMSRRRKAARPAGGASIANAIPGYPSGTARPDARLLPILTPVVPAASSLPWVSEPTHLLPPSPWETQASALFAETATIHLLHSRDSCVSSPRPETKVHTPLAGFAALAGSALLDSPPTSLLSLHLPTSPHPAWPDLCDSETLYVQSLP</sequence>
<evidence type="ECO:0000256" key="6">
    <source>
        <dbReference type="ARBA" id="ARBA00022989"/>
    </source>
</evidence>
<evidence type="ECO:0000256" key="11">
    <source>
        <dbReference type="ARBA" id="ARBA00038361"/>
    </source>
</evidence>
<dbReference type="Proteomes" id="UP000245320">
    <property type="component" value="Chromosome 19"/>
</dbReference>
<evidence type="ECO:0000256" key="2">
    <source>
        <dbReference type="ARBA" id="ARBA00022692"/>
    </source>
</evidence>
<dbReference type="PROSITE" id="PS50835">
    <property type="entry name" value="IG_LIKE"/>
    <property type="match status" value="2"/>
</dbReference>
<dbReference type="FunCoup" id="A0A6J3QC04">
    <property type="interactions" value="298"/>
</dbReference>
<dbReference type="GO" id="GO:0005886">
    <property type="term" value="C:plasma membrane"/>
    <property type="evidence" value="ECO:0007669"/>
    <property type="project" value="TreeGrafter"/>
</dbReference>
<evidence type="ECO:0000313" key="15">
    <source>
        <dbReference type="Proteomes" id="UP000245320"/>
    </source>
</evidence>
<keyword evidence="6 12" id="KW-1133">Transmembrane helix</keyword>
<dbReference type="InterPro" id="IPR051036">
    <property type="entry name" value="SIGLEC"/>
</dbReference>
<name>A0A6J3QC04_TURTR</name>
<evidence type="ECO:0000256" key="12">
    <source>
        <dbReference type="SAM" id="Phobius"/>
    </source>
</evidence>
<evidence type="ECO:0000256" key="10">
    <source>
        <dbReference type="ARBA" id="ARBA00023319"/>
    </source>
</evidence>
<protein>
    <submittedName>
        <fullName evidence="16">Myeloid cell surface antigen CD33-like</fullName>
    </submittedName>
</protein>
<feature type="transmembrane region" description="Helical" evidence="12">
    <location>
        <begin position="271"/>
        <end position="295"/>
    </location>
</feature>
<keyword evidence="7 12" id="KW-0472">Membrane</keyword>
<dbReference type="PANTHER" id="PTHR12035">
    <property type="entry name" value="SIALIC ACID BINDING IMMUNOGLOBULIN-LIKE LECTIN"/>
    <property type="match status" value="1"/>
</dbReference>